<evidence type="ECO:0000313" key="1">
    <source>
        <dbReference type="EMBL" id="OXA54520.1"/>
    </source>
</evidence>
<gene>
    <name evidence="1" type="ORF">Fcan01_10590</name>
</gene>
<comment type="caution">
    <text evidence="1">The sequence shown here is derived from an EMBL/GenBank/DDBJ whole genome shotgun (WGS) entry which is preliminary data.</text>
</comment>
<dbReference type="AlphaFoldDB" id="A0A226EAT7"/>
<dbReference type="InterPro" id="IPR036047">
    <property type="entry name" value="F-box-like_dom_sf"/>
</dbReference>
<proteinExistence type="predicted"/>
<reference evidence="1 2" key="1">
    <citation type="submission" date="2015-12" db="EMBL/GenBank/DDBJ databases">
        <title>The genome of Folsomia candida.</title>
        <authorList>
            <person name="Faddeeva A."/>
            <person name="Derks M.F."/>
            <person name="Anvar Y."/>
            <person name="Smit S."/>
            <person name="Van Straalen N."/>
            <person name="Roelofs D."/>
        </authorList>
    </citation>
    <scope>NUCLEOTIDE SEQUENCE [LARGE SCALE GENOMIC DNA]</scope>
    <source>
        <strain evidence="1 2">VU population</strain>
        <tissue evidence="1">Whole body</tissue>
    </source>
</reference>
<dbReference type="Proteomes" id="UP000198287">
    <property type="component" value="Unassembled WGS sequence"/>
</dbReference>
<evidence type="ECO:0000313" key="2">
    <source>
        <dbReference type="Proteomes" id="UP000198287"/>
    </source>
</evidence>
<protein>
    <recommendedName>
        <fullName evidence="3">F-box domain-containing protein</fullName>
    </recommendedName>
</protein>
<dbReference type="InterPro" id="IPR032675">
    <property type="entry name" value="LRR_dom_sf"/>
</dbReference>
<dbReference type="EMBL" id="LNIX01000005">
    <property type="protein sequence ID" value="OXA54520.1"/>
    <property type="molecule type" value="Genomic_DNA"/>
</dbReference>
<dbReference type="Gene3D" id="3.80.10.10">
    <property type="entry name" value="Ribonuclease Inhibitor"/>
    <property type="match status" value="1"/>
</dbReference>
<organism evidence="1 2">
    <name type="scientific">Folsomia candida</name>
    <name type="common">Springtail</name>
    <dbReference type="NCBI Taxonomy" id="158441"/>
    <lineage>
        <taxon>Eukaryota</taxon>
        <taxon>Metazoa</taxon>
        <taxon>Ecdysozoa</taxon>
        <taxon>Arthropoda</taxon>
        <taxon>Hexapoda</taxon>
        <taxon>Collembola</taxon>
        <taxon>Entomobryomorpha</taxon>
        <taxon>Isotomoidea</taxon>
        <taxon>Isotomidae</taxon>
        <taxon>Proisotominae</taxon>
        <taxon>Folsomia</taxon>
    </lineage>
</organism>
<keyword evidence="2" id="KW-1185">Reference proteome</keyword>
<dbReference type="SUPFAM" id="SSF81383">
    <property type="entry name" value="F-box domain"/>
    <property type="match status" value="1"/>
</dbReference>
<name>A0A226EAT7_FOLCA</name>
<accession>A0A226EAT7</accession>
<sequence>MEVANHIVSRRSIHAEKNDEGSSFIEYYREPRPQKMRKISPQILEDQEPLDAEKETTSWRQTNPLLIANILDVIFPYLDHATLKTCCQVSSLWSVLATPLLRSRSQLHLAGPLLDERSDAFLSTISCSETLPMASLTYKVHTHTPFPLSDRAARFFAQFGPSLTSLTLEVRDMSKFSSKHYFTIVSHLVGRDCPSLTHLALTNLQYLRYEDPLDPAILNFTSPSIRHLTISFGDFILRPGTVFNYVAVFKSLLAIAPNATNLTTSCPDEGETFTLFLRTLRDSQISAQLNSFSLAGAPLDNVVMNILNSMNFQIVTSLEIDTKITVGTTEVVHFLEKLSPTLEKFVMFGDNWGVVADGGITMDFPFMPKLKVFKHQNFLGLRVASADFLKRLPKLGELVIRSWLTLSLRDMRRSVYGTMFHPREDIMGENSIYANLHVKKVVLDAAFVPTFENLGAIDKLLKMFPNVAELELTVSFAYKNICVGYVLETLAESKIRKLKIKFLKCAELSERVSASFRAALERYLPKFSELQRVDFILEDMPQISRFHLPLYVVEGMLCTKSLKVLNLTGFSIGKDREEETERCRQLLDDKLVEWKIFDSVLSNECPQ</sequence>
<evidence type="ECO:0008006" key="3">
    <source>
        <dbReference type="Google" id="ProtNLM"/>
    </source>
</evidence>